<dbReference type="RefSeq" id="WP_183564361.1">
    <property type="nucleotide sequence ID" value="NZ_CBCSLB010000033.1"/>
</dbReference>
<dbReference type="InterPro" id="IPR029063">
    <property type="entry name" value="SAM-dependent_MTases_sf"/>
</dbReference>
<dbReference type="PANTHER" id="PTHR44942:SF4">
    <property type="entry name" value="METHYLTRANSFERASE TYPE 11 DOMAIN-CONTAINING PROTEIN"/>
    <property type="match status" value="1"/>
</dbReference>
<gene>
    <name evidence="6" type="ORF">FHS16_003274</name>
</gene>
<dbReference type="GO" id="GO:0008757">
    <property type="term" value="F:S-adenosylmethionine-dependent methyltransferase activity"/>
    <property type="evidence" value="ECO:0007669"/>
    <property type="project" value="InterPro"/>
</dbReference>
<sequence>MTSGSHSQNNVDRFSGFENDYDQHRPKAPQAVIDILTGYLGRTPSLVADVGCGTGLSSYVWLGHADRIIGFEPNDDMRGKAISRLPEQGGEASISFVKGYSDKLSLDAESVDVLTCSQSFHWMEPVSTLREFARVLKPEGIFAAYDCDWPPTLHWAVEAEYKKLIDRSEEIINKHVPEKDRASKRDKEKHLTHIHNSGLFRFSKEIVFHNLETCDAKRYVGLVVSQGGIQTVFKLGSTELEEQLRQFQSSVEHYFAGRSLDVRFSYRMRLGVK</sequence>
<keyword evidence="3" id="KW-0808">Transferase</keyword>
<evidence type="ECO:0000256" key="1">
    <source>
        <dbReference type="ARBA" id="ARBA00008361"/>
    </source>
</evidence>
<feature type="compositionally biased region" description="Polar residues" evidence="4">
    <location>
        <begin position="1"/>
        <end position="12"/>
    </location>
</feature>
<reference evidence="6 7" key="1">
    <citation type="submission" date="2020-08" db="EMBL/GenBank/DDBJ databases">
        <title>Genomic Encyclopedia of Type Strains, Phase III (KMG-III): the genomes of soil and plant-associated and newly described type strains.</title>
        <authorList>
            <person name="Whitman W."/>
        </authorList>
    </citation>
    <scope>NUCLEOTIDE SEQUENCE [LARGE SCALE GENOMIC DNA]</scope>
    <source>
        <strain evidence="6 7">CECT 8234</strain>
    </source>
</reference>
<keyword evidence="7" id="KW-1185">Reference proteome</keyword>
<dbReference type="EMBL" id="JACHXW010000009">
    <property type="protein sequence ID" value="MBB3153212.1"/>
    <property type="molecule type" value="Genomic_DNA"/>
</dbReference>
<protein>
    <submittedName>
        <fullName evidence="6">Ubiquinone/menaquinone biosynthesis C-methylase UbiE</fullName>
    </submittedName>
</protein>
<evidence type="ECO:0000256" key="3">
    <source>
        <dbReference type="ARBA" id="ARBA00022679"/>
    </source>
</evidence>
<keyword evidence="2 6" id="KW-0489">Methyltransferase</keyword>
<evidence type="ECO:0000313" key="7">
    <source>
        <dbReference type="Proteomes" id="UP000518605"/>
    </source>
</evidence>
<organism evidence="6 7">
    <name type="scientific">Paenibacillus endophyticus</name>
    <dbReference type="NCBI Taxonomy" id="1294268"/>
    <lineage>
        <taxon>Bacteria</taxon>
        <taxon>Bacillati</taxon>
        <taxon>Bacillota</taxon>
        <taxon>Bacilli</taxon>
        <taxon>Bacillales</taxon>
        <taxon>Paenibacillaceae</taxon>
        <taxon>Paenibacillus</taxon>
    </lineage>
</organism>
<evidence type="ECO:0000256" key="4">
    <source>
        <dbReference type="SAM" id="MobiDB-lite"/>
    </source>
</evidence>
<dbReference type="Proteomes" id="UP000518605">
    <property type="component" value="Unassembled WGS sequence"/>
</dbReference>
<dbReference type="Pfam" id="PF08241">
    <property type="entry name" value="Methyltransf_11"/>
    <property type="match status" value="1"/>
</dbReference>
<comment type="similarity">
    <text evidence="1">Belongs to the methyltransferase superfamily.</text>
</comment>
<dbReference type="InterPro" id="IPR051052">
    <property type="entry name" value="Diverse_substrate_MTase"/>
</dbReference>
<dbReference type="InterPro" id="IPR013216">
    <property type="entry name" value="Methyltransf_11"/>
</dbReference>
<comment type="caution">
    <text evidence="6">The sequence shown here is derived from an EMBL/GenBank/DDBJ whole genome shotgun (WGS) entry which is preliminary data.</text>
</comment>
<feature type="region of interest" description="Disordered" evidence="4">
    <location>
        <begin position="1"/>
        <end position="23"/>
    </location>
</feature>
<name>A0A7W5C8T0_9BACL</name>
<dbReference type="Gene3D" id="3.40.50.150">
    <property type="entry name" value="Vaccinia Virus protein VP39"/>
    <property type="match status" value="1"/>
</dbReference>
<dbReference type="GO" id="GO:0032259">
    <property type="term" value="P:methylation"/>
    <property type="evidence" value="ECO:0007669"/>
    <property type="project" value="UniProtKB-KW"/>
</dbReference>
<evidence type="ECO:0000259" key="5">
    <source>
        <dbReference type="Pfam" id="PF08241"/>
    </source>
</evidence>
<keyword evidence="6" id="KW-0830">Ubiquinone</keyword>
<evidence type="ECO:0000256" key="2">
    <source>
        <dbReference type="ARBA" id="ARBA00022603"/>
    </source>
</evidence>
<dbReference type="SUPFAM" id="SSF53335">
    <property type="entry name" value="S-adenosyl-L-methionine-dependent methyltransferases"/>
    <property type="match status" value="1"/>
</dbReference>
<dbReference type="CDD" id="cd02440">
    <property type="entry name" value="AdoMet_MTases"/>
    <property type="match status" value="1"/>
</dbReference>
<feature type="domain" description="Methyltransferase type 11" evidence="5">
    <location>
        <begin position="49"/>
        <end position="143"/>
    </location>
</feature>
<dbReference type="AlphaFoldDB" id="A0A7W5C8T0"/>
<accession>A0A7W5C8T0</accession>
<evidence type="ECO:0000313" key="6">
    <source>
        <dbReference type="EMBL" id="MBB3153212.1"/>
    </source>
</evidence>
<dbReference type="PANTHER" id="PTHR44942">
    <property type="entry name" value="METHYLTRANSF_11 DOMAIN-CONTAINING PROTEIN"/>
    <property type="match status" value="1"/>
</dbReference>
<proteinExistence type="inferred from homology"/>